<evidence type="ECO:0000256" key="8">
    <source>
        <dbReference type="ARBA" id="ARBA00022806"/>
    </source>
</evidence>
<evidence type="ECO:0000256" key="16">
    <source>
        <dbReference type="NCBIfam" id="TIGR01389"/>
    </source>
</evidence>
<dbReference type="AlphaFoldDB" id="A0A2X4WZP3"/>
<dbReference type="InterPro" id="IPR036388">
    <property type="entry name" value="WH-like_DNA-bd_sf"/>
</dbReference>
<dbReference type="GO" id="GO:0003677">
    <property type="term" value="F:DNA binding"/>
    <property type="evidence" value="ECO:0007669"/>
    <property type="project" value="UniProtKB-KW"/>
</dbReference>
<dbReference type="GO" id="GO:0006281">
    <property type="term" value="P:DNA repair"/>
    <property type="evidence" value="ECO:0007669"/>
    <property type="project" value="UniProtKB-KW"/>
</dbReference>
<evidence type="ECO:0000256" key="4">
    <source>
        <dbReference type="ARBA" id="ARBA00022723"/>
    </source>
</evidence>
<evidence type="ECO:0000259" key="18">
    <source>
        <dbReference type="PROSITE" id="PS50967"/>
    </source>
</evidence>
<dbReference type="Gene3D" id="3.40.50.300">
    <property type="entry name" value="P-loop containing nucleotide triphosphate hydrolases"/>
    <property type="match status" value="2"/>
</dbReference>
<dbReference type="GO" id="GO:0005524">
    <property type="term" value="F:ATP binding"/>
    <property type="evidence" value="ECO:0007669"/>
    <property type="project" value="UniProtKB-KW"/>
</dbReference>
<dbReference type="NCBIfam" id="TIGR01389">
    <property type="entry name" value="recQ"/>
    <property type="match status" value="1"/>
</dbReference>
<dbReference type="FunFam" id="1.10.150.80:FF:000002">
    <property type="entry name" value="ATP-dependent DNA helicase RecQ"/>
    <property type="match status" value="1"/>
</dbReference>
<dbReference type="GO" id="GO:0043138">
    <property type="term" value="F:3'-5' DNA helicase activity"/>
    <property type="evidence" value="ECO:0007669"/>
    <property type="project" value="UniProtKB-EC"/>
</dbReference>
<evidence type="ECO:0000256" key="1">
    <source>
        <dbReference type="ARBA" id="ARBA00001946"/>
    </source>
</evidence>
<dbReference type="SUPFAM" id="SSF47819">
    <property type="entry name" value="HRDC-like"/>
    <property type="match status" value="1"/>
</dbReference>
<proteinExistence type="inferred from homology"/>
<evidence type="ECO:0000259" key="20">
    <source>
        <dbReference type="PROSITE" id="PS51194"/>
    </source>
</evidence>
<dbReference type="InterPro" id="IPR011545">
    <property type="entry name" value="DEAD/DEAH_box_helicase_dom"/>
</dbReference>
<feature type="domain" description="HRDC" evidence="18">
    <location>
        <begin position="513"/>
        <end position="593"/>
    </location>
</feature>
<dbReference type="GO" id="GO:0043590">
    <property type="term" value="C:bacterial nucleoid"/>
    <property type="evidence" value="ECO:0007669"/>
    <property type="project" value="TreeGrafter"/>
</dbReference>
<dbReference type="InterPro" id="IPR002121">
    <property type="entry name" value="HRDC_dom"/>
</dbReference>
<dbReference type="InterPro" id="IPR036390">
    <property type="entry name" value="WH_DNA-bd_sf"/>
</dbReference>
<evidence type="ECO:0000256" key="3">
    <source>
        <dbReference type="ARBA" id="ARBA00005446"/>
    </source>
</evidence>
<evidence type="ECO:0000256" key="5">
    <source>
        <dbReference type="ARBA" id="ARBA00022741"/>
    </source>
</evidence>
<dbReference type="GO" id="GO:0006310">
    <property type="term" value="P:DNA recombination"/>
    <property type="evidence" value="ECO:0007669"/>
    <property type="project" value="UniProtKB-UniRule"/>
</dbReference>
<evidence type="ECO:0000256" key="13">
    <source>
        <dbReference type="ARBA" id="ARBA00023204"/>
    </source>
</evidence>
<dbReference type="Pfam" id="PF16124">
    <property type="entry name" value="RecQ_Zn_bind"/>
    <property type="match status" value="1"/>
</dbReference>
<dbReference type="InterPro" id="IPR032284">
    <property type="entry name" value="RecQ_Zn-bd"/>
</dbReference>
<feature type="region of interest" description="Disordered" evidence="17">
    <location>
        <begin position="600"/>
        <end position="620"/>
    </location>
</feature>
<dbReference type="SUPFAM" id="SSF52540">
    <property type="entry name" value="P-loop containing nucleoside triphosphate hydrolases"/>
    <property type="match status" value="1"/>
</dbReference>
<keyword evidence="6" id="KW-0227">DNA damage</keyword>
<feature type="domain" description="Helicase ATP-binding" evidence="19">
    <location>
        <begin position="26"/>
        <end position="195"/>
    </location>
</feature>
<evidence type="ECO:0000256" key="12">
    <source>
        <dbReference type="ARBA" id="ARBA00023172"/>
    </source>
</evidence>
<organism evidence="21 22">
    <name type="scientific">Lederbergia lenta</name>
    <name type="common">Bacillus lentus</name>
    <dbReference type="NCBI Taxonomy" id="1467"/>
    <lineage>
        <taxon>Bacteria</taxon>
        <taxon>Bacillati</taxon>
        <taxon>Bacillota</taxon>
        <taxon>Bacilli</taxon>
        <taxon>Bacillales</taxon>
        <taxon>Bacillaceae</taxon>
        <taxon>Lederbergia</taxon>
    </lineage>
</organism>
<evidence type="ECO:0000313" key="21">
    <source>
        <dbReference type="EMBL" id="SQI63160.1"/>
    </source>
</evidence>
<evidence type="ECO:0000256" key="2">
    <source>
        <dbReference type="ARBA" id="ARBA00001947"/>
    </source>
</evidence>
<dbReference type="GO" id="GO:0030894">
    <property type="term" value="C:replisome"/>
    <property type="evidence" value="ECO:0007669"/>
    <property type="project" value="TreeGrafter"/>
</dbReference>
<dbReference type="Pfam" id="PF14493">
    <property type="entry name" value="HTH_40"/>
    <property type="match status" value="1"/>
</dbReference>
<dbReference type="Gene3D" id="1.10.10.10">
    <property type="entry name" value="Winged helix-like DNA-binding domain superfamily/Winged helix DNA-binding domain"/>
    <property type="match status" value="1"/>
</dbReference>
<evidence type="ECO:0000256" key="15">
    <source>
        <dbReference type="ARBA" id="ARBA00034617"/>
    </source>
</evidence>
<dbReference type="InterPro" id="IPR010997">
    <property type="entry name" value="HRDC-like_sf"/>
</dbReference>
<dbReference type="Pfam" id="PF09382">
    <property type="entry name" value="RQC"/>
    <property type="match status" value="1"/>
</dbReference>
<evidence type="ECO:0000313" key="22">
    <source>
        <dbReference type="Proteomes" id="UP000249134"/>
    </source>
</evidence>
<comment type="catalytic activity">
    <reaction evidence="15">
        <text>Couples ATP hydrolysis with the unwinding of duplex DNA by translocating in the 3'-5' direction.</text>
        <dbReference type="EC" id="5.6.2.4"/>
    </reaction>
</comment>
<evidence type="ECO:0000256" key="10">
    <source>
        <dbReference type="ARBA" id="ARBA00022840"/>
    </source>
</evidence>
<dbReference type="SUPFAM" id="SSF46785">
    <property type="entry name" value="Winged helix' DNA-binding domain"/>
    <property type="match status" value="1"/>
</dbReference>
<accession>A0A2X4WZP3</accession>
<dbReference type="RefSeq" id="WP_066143766.1">
    <property type="nucleotide sequence ID" value="NZ_CBCSGM010000004.1"/>
</dbReference>
<evidence type="ECO:0000259" key="19">
    <source>
        <dbReference type="PROSITE" id="PS51192"/>
    </source>
</evidence>
<keyword evidence="8 21" id="KW-0347">Helicase</keyword>
<keyword evidence="7 21" id="KW-0378">Hydrolase</keyword>
<dbReference type="GO" id="GO:0005737">
    <property type="term" value="C:cytoplasm"/>
    <property type="evidence" value="ECO:0007669"/>
    <property type="project" value="TreeGrafter"/>
</dbReference>
<keyword evidence="22" id="KW-1185">Reference proteome</keyword>
<dbReference type="GO" id="GO:0016787">
    <property type="term" value="F:hydrolase activity"/>
    <property type="evidence" value="ECO:0007669"/>
    <property type="project" value="UniProtKB-KW"/>
</dbReference>
<keyword evidence="12" id="KW-0233">DNA recombination</keyword>
<dbReference type="GO" id="GO:0009432">
    <property type="term" value="P:SOS response"/>
    <property type="evidence" value="ECO:0007669"/>
    <property type="project" value="UniProtKB-UniRule"/>
</dbReference>
<dbReference type="PANTHER" id="PTHR13710">
    <property type="entry name" value="DNA HELICASE RECQ FAMILY MEMBER"/>
    <property type="match status" value="1"/>
</dbReference>
<protein>
    <recommendedName>
        <fullName evidence="16">DNA helicase RecQ</fullName>
        <ecNumber evidence="16">5.6.2.4</ecNumber>
    </recommendedName>
</protein>
<dbReference type="PROSITE" id="PS50967">
    <property type="entry name" value="HRDC"/>
    <property type="match status" value="1"/>
</dbReference>
<dbReference type="GO" id="GO:0009378">
    <property type="term" value="F:four-way junction helicase activity"/>
    <property type="evidence" value="ECO:0007669"/>
    <property type="project" value="TreeGrafter"/>
</dbReference>
<dbReference type="GO" id="GO:0046872">
    <property type="term" value="F:metal ion binding"/>
    <property type="evidence" value="ECO:0007669"/>
    <property type="project" value="UniProtKB-KW"/>
</dbReference>
<evidence type="ECO:0000256" key="6">
    <source>
        <dbReference type="ARBA" id="ARBA00022763"/>
    </source>
</evidence>
<evidence type="ECO:0000256" key="17">
    <source>
        <dbReference type="SAM" id="MobiDB-lite"/>
    </source>
</evidence>
<evidence type="ECO:0000256" key="11">
    <source>
        <dbReference type="ARBA" id="ARBA00023125"/>
    </source>
</evidence>
<dbReference type="Pfam" id="PF00570">
    <property type="entry name" value="HRDC"/>
    <property type="match status" value="1"/>
</dbReference>
<dbReference type="GO" id="GO:0006260">
    <property type="term" value="P:DNA replication"/>
    <property type="evidence" value="ECO:0007669"/>
    <property type="project" value="InterPro"/>
</dbReference>
<dbReference type="EC" id="5.6.2.4" evidence="16"/>
<dbReference type="PANTHER" id="PTHR13710:SF105">
    <property type="entry name" value="ATP-DEPENDENT DNA HELICASE Q1"/>
    <property type="match status" value="1"/>
</dbReference>
<dbReference type="Proteomes" id="UP000249134">
    <property type="component" value="Chromosome 1"/>
</dbReference>
<dbReference type="STRING" id="1348624.GCA_001591545_02984"/>
<dbReference type="InterPro" id="IPR029491">
    <property type="entry name" value="Helicase_HTH"/>
</dbReference>
<reference evidence="21 22" key="1">
    <citation type="submission" date="2018-06" db="EMBL/GenBank/DDBJ databases">
        <authorList>
            <consortium name="Pathogen Informatics"/>
            <person name="Doyle S."/>
        </authorList>
    </citation>
    <scope>NUCLEOTIDE SEQUENCE [LARGE SCALE GENOMIC DNA]</scope>
    <source>
        <strain evidence="21 22">NCTC4824</strain>
    </source>
</reference>
<keyword evidence="5" id="KW-0547">Nucleotide-binding</keyword>
<dbReference type="InterPro" id="IPR044876">
    <property type="entry name" value="HRDC_dom_sf"/>
</dbReference>
<gene>
    <name evidence="21" type="primary">recQ_2</name>
    <name evidence="21" type="ORF">NCTC4824_03954</name>
</gene>
<dbReference type="PROSITE" id="PS51192">
    <property type="entry name" value="HELICASE_ATP_BIND_1"/>
    <property type="match status" value="1"/>
</dbReference>
<keyword evidence="9" id="KW-0862">Zinc</keyword>
<dbReference type="InterPro" id="IPR006293">
    <property type="entry name" value="DNA_helicase_ATP-dep_RecQ_bac"/>
</dbReference>
<comment type="similarity">
    <text evidence="3">Belongs to the helicase family. RecQ subfamily.</text>
</comment>
<dbReference type="SMART" id="SM00956">
    <property type="entry name" value="RQC"/>
    <property type="match status" value="1"/>
</dbReference>
<dbReference type="KEGG" id="blen:NCTC4824_03954"/>
<dbReference type="InterPro" id="IPR004589">
    <property type="entry name" value="DNA_helicase_ATP-dep_RecQ"/>
</dbReference>
<dbReference type="InterPro" id="IPR001650">
    <property type="entry name" value="Helicase_C-like"/>
</dbReference>
<feature type="compositionally biased region" description="Basic and acidic residues" evidence="17">
    <location>
        <begin position="604"/>
        <end position="620"/>
    </location>
</feature>
<dbReference type="SMART" id="SM00487">
    <property type="entry name" value="DEXDc"/>
    <property type="match status" value="1"/>
</dbReference>
<dbReference type="Pfam" id="PF00270">
    <property type="entry name" value="DEAD"/>
    <property type="match status" value="1"/>
</dbReference>
<dbReference type="InterPro" id="IPR014001">
    <property type="entry name" value="Helicase_ATP-bd"/>
</dbReference>
<keyword evidence="13" id="KW-0234">DNA repair</keyword>
<dbReference type="CDD" id="cd18794">
    <property type="entry name" value="SF2_C_RecQ"/>
    <property type="match status" value="1"/>
</dbReference>
<dbReference type="SMART" id="SM00341">
    <property type="entry name" value="HRDC"/>
    <property type="match status" value="1"/>
</dbReference>
<dbReference type="FunFam" id="3.40.50.300:FF:000296">
    <property type="entry name" value="ATP-dependent DNA helicase RecQ"/>
    <property type="match status" value="1"/>
</dbReference>
<keyword evidence="4" id="KW-0479">Metal-binding</keyword>
<dbReference type="Pfam" id="PF00271">
    <property type="entry name" value="Helicase_C"/>
    <property type="match status" value="1"/>
</dbReference>
<comment type="cofactor">
    <cofactor evidence="1">
        <name>Mg(2+)</name>
        <dbReference type="ChEBI" id="CHEBI:18420"/>
    </cofactor>
</comment>
<dbReference type="InterPro" id="IPR018982">
    <property type="entry name" value="RQC_domain"/>
</dbReference>
<name>A0A2X4WZP3_LEDLE</name>
<dbReference type="CDD" id="cd17920">
    <property type="entry name" value="DEXHc_RecQ"/>
    <property type="match status" value="1"/>
</dbReference>
<comment type="cofactor">
    <cofactor evidence="2">
        <name>Zn(2+)</name>
        <dbReference type="ChEBI" id="CHEBI:29105"/>
    </cofactor>
</comment>
<sequence>MLTKARGLLHTHFGYDQFRKGQEDIIQKIMDGKDTLGIMPTGGGKSVCYQVPAMLLRGVTIVISPLISLMKDQVDALEKTGIPSTYINSAITGEEMQQRLADIYNGEYKLVYIAPERLETPSFLRLLEGIHVSLIAIDEAHCISQWGHDFRPSYLNIKQLISRIQPRPTVLALTATATPHVSDDICELLHIEEQNTVITGFARENLHFQVVKGQDRDSYMLDYLEKNKGQAGIIYAATRKEVDRIHHFLEARGFAAGKYHAGISEKERNVYQERFLYDNTTIMVATNAFGMGINKSNVRFVIHYHIPRNMEAYYQEAGRAGRDGEESACILLFSPQDTHIQSFLIEQSDMDEGRKENEYAKLRQMVAYGHTESCLQQYILHYFGEENAPECGKCGSCTDEREQVDATVEAQMVLSCIRRMNERFGKTMITKVLTGSGDKKIKGFRLDQLSTYGIMKDKTQKDVNEFIDFLTAEGYLKPTDGAYPVLMLTEKSGNVLRGNEPVLRKEKVHIAQIVEDNALFEKLRSLRKEIAETEKVPPYIIFSDVTLREMSAFLPRNAQELLQIKGVGERKLEAYGESFLGVINDYCDENGLEKSETLNQIGSGEKRVSSNKDNGKEPSHHTTYQMLQTGLTVSEIAAERDMAERTIEGHLIKCSDEGKEIDWGAFIPTEYESLIAEAVTEAETDRLTPIKELLPNEISFFMIRAFLQKQE</sequence>
<evidence type="ECO:0000256" key="14">
    <source>
        <dbReference type="ARBA" id="ARBA00023235"/>
    </source>
</evidence>
<dbReference type="PROSITE" id="PS51194">
    <property type="entry name" value="HELICASE_CTER"/>
    <property type="match status" value="1"/>
</dbReference>
<evidence type="ECO:0000256" key="9">
    <source>
        <dbReference type="ARBA" id="ARBA00022833"/>
    </source>
</evidence>
<dbReference type="NCBIfam" id="TIGR00614">
    <property type="entry name" value="recQ_fam"/>
    <property type="match status" value="1"/>
</dbReference>
<dbReference type="InterPro" id="IPR027417">
    <property type="entry name" value="P-loop_NTPase"/>
</dbReference>
<dbReference type="Gene3D" id="1.10.150.80">
    <property type="entry name" value="HRDC domain"/>
    <property type="match status" value="1"/>
</dbReference>
<keyword evidence="11" id="KW-0238">DNA-binding</keyword>
<keyword evidence="14" id="KW-0413">Isomerase</keyword>
<dbReference type="EMBL" id="LS483476">
    <property type="protein sequence ID" value="SQI63160.1"/>
    <property type="molecule type" value="Genomic_DNA"/>
</dbReference>
<keyword evidence="10" id="KW-0067">ATP-binding</keyword>
<evidence type="ECO:0000256" key="7">
    <source>
        <dbReference type="ARBA" id="ARBA00022801"/>
    </source>
</evidence>
<feature type="domain" description="Helicase C-terminal" evidence="20">
    <location>
        <begin position="215"/>
        <end position="366"/>
    </location>
</feature>
<dbReference type="SMART" id="SM00490">
    <property type="entry name" value="HELICc"/>
    <property type="match status" value="1"/>
</dbReference>